<proteinExistence type="predicted"/>
<feature type="chain" id="PRO_5040120722" description="EGF-like domain-containing protein" evidence="2">
    <location>
        <begin position="45"/>
        <end position="105"/>
    </location>
</feature>
<evidence type="ECO:0000313" key="3">
    <source>
        <dbReference type="EMBL" id="KAJ7338386.1"/>
    </source>
</evidence>
<feature type="non-terminal residue" evidence="3">
    <location>
        <position position="1"/>
    </location>
</feature>
<accession>A0A9Q0Y0T3</accession>
<keyword evidence="2" id="KW-0732">Signal</keyword>
<dbReference type="PANTHER" id="PTHR21632">
    <property type="entry name" value="REGULATORY PROTEIN ZESTE"/>
    <property type="match status" value="1"/>
</dbReference>
<evidence type="ECO:0000256" key="1">
    <source>
        <dbReference type="SAM" id="MobiDB-lite"/>
    </source>
</evidence>
<evidence type="ECO:0000313" key="4">
    <source>
        <dbReference type="Proteomes" id="UP001142489"/>
    </source>
</evidence>
<evidence type="ECO:0008006" key="5">
    <source>
        <dbReference type="Google" id="ProtNLM"/>
    </source>
</evidence>
<dbReference type="EMBL" id="JAPFRF010000003">
    <property type="protein sequence ID" value="KAJ7338386.1"/>
    <property type="molecule type" value="Genomic_DNA"/>
</dbReference>
<feature type="region of interest" description="Disordered" evidence="1">
    <location>
        <begin position="1"/>
        <end position="23"/>
    </location>
</feature>
<feature type="signal peptide" evidence="2">
    <location>
        <begin position="1"/>
        <end position="44"/>
    </location>
</feature>
<dbReference type="PANTHER" id="PTHR21632:SF3">
    <property type="entry name" value="TOMOREGULIN-1"/>
    <property type="match status" value="1"/>
</dbReference>
<dbReference type="AlphaFoldDB" id="A0A9Q0Y0T3"/>
<protein>
    <recommendedName>
        <fullName evidence="5">EGF-like domain-containing protein</fullName>
    </recommendedName>
</protein>
<name>A0A9Q0Y0T3_9SAUR</name>
<feature type="region of interest" description="Disordered" evidence="1">
    <location>
        <begin position="43"/>
        <end position="66"/>
    </location>
</feature>
<gene>
    <name evidence="3" type="ORF">JRQ81_011755</name>
</gene>
<evidence type="ECO:0000256" key="2">
    <source>
        <dbReference type="SAM" id="SignalP"/>
    </source>
</evidence>
<dbReference type="OrthoDB" id="328123at2759"/>
<sequence>MAATAVPRPRPRPSPGCSSSSSSSSSALLLTLAVALGALAPARTSNPLSPAAPATDCAGKGKAGSNCSELNVKESDVRVCDESTCKYGGVCKEEGESLKCACQFQ</sequence>
<dbReference type="Proteomes" id="UP001142489">
    <property type="component" value="Unassembled WGS sequence"/>
</dbReference>
<dbReference type="GO" id="GO:0005886">
    <property type="term" value="C:plasma membrane"/>
    <property type="evidence" value="ECO:0007669"/>
    <property type="project" value="TreeGrafter"/>
</dbReference>
<reference evidence="3" key="1">
    <citation type="journal article" date="2023" name="DNA Res.">
        <title>Chromosome-level genome assembly of Phrynocephalus forsythii using third-generation DNA sequencing and Hi-C analysis.</title>
        <authorList>
            <person name="Qi Y."/>
            <person name="Zhao W."/>
            <person name="Zhao Y."/>
            <person name="Niu C."/>
            <person name="Cao S."/>
            <person name="Zhang Y."/>
        </authorList>
    </citation>
    <scope>NUCLEOTIDE SEQUENCE</scope>
    <source>
        <tissue evidence="3">Muscle</tissue>
    </source>
</reference>
<comment type="caution">
    <text evidence="3">The sequence shown here is derived from an EMBL/GenBank/DDBJ whole genome shotgun (WGS) entry which is preliminary data.</text>
</comment>
<organism evidence="3 4">
    <name type="scientific">Phrynocephalus forsythii</name>
    <dbReference type="NCBI Taxonomy" id="171643"/>
    <lineage>
        <taxon>Eukaryota</taxon>
        <taxon>Metazoa</taxon>
        <taxon>Chordata</taxon>
        <taxon>Craniata</taxon>
        <taxon>Vertebrata</taxon>
        <taxon>Euteleostomi</taxon>
        <taxon>Lepidosauria</taxon>
        <taxon>Squamata</taxon>
        <taxon>Bifurcata</taxon>
        <taxon>Unidentata</taxon>
        <taxon>Episquamata</taxon>
        <taxon>Toxicofera</taxon>
        <taxon>Iguania</taxon>
        <taxon>Acrodonta</taxon>
        <taxon>Agamidae</taxon>
        <taxon>Agaminae</taxon>
        <taxon>Phrynocephalus</taxon>
    </lineage>
</organism>
<keyword evidence="4" id="KW-1185">Reference proteome</keyword>